<accession>A0ABV1FIR6</accession>
<sequence length="116" mass="13209">MQDNMKQALAIAVREARTELGLSQEKLAETLNLDTRTILNIEAGRGNPKFEKLHPLITYLKIPANKIFYPASTNQQPNLQKLLTLLNDCTEQEAADLLPMVRYLLDLLRKQDHPTL</sequence>
<organism evidence="2 3">
    <name type="scientific">Laedolimicola intestinihominis</name>
    <dbReference type="NCBI Taxonomy" id="3133166"/>
    <lineage>
        <taxon>Bacteria</taxon>
        <taxon>Bacillati</taxon>
        <taxon>Bacillota</taxon>
        <taxon>Clostridia</taxon>
        <taxon>Lachnospirales</taxon>
        <taxon>Lachnospiraceae</taxon>
        <taxon>Laedolimicola</taxon>
    </lineage>
</organism>
<dbReference type="Proteomes" id="UP001438008">
    <property type="component" value="Unassembled WGS sequence"/>
</dbReference>
<dbReference type="RefSeq" id="WP_117795835.1">
    <property type="nucleotide sequence ID" value="NZ_JBBMFE010000009.1"/>
</dbReference>
<evidence type="ECO:0000259" key="1">
    <source>
        <dbReference type="PROSITE" id="PS50943"/>
    </source>
</evidence>
<dbReference type="Pfam" id="PF01381">
    <property type="entry name" value="HTH_3"/>
    <property type="match status" value="1"/>
</dbReference>
<gene>
    <name evidence="2" type="ORF">WMO29_10715</name>
</gene>
<dbReference type="InterPro" id="IPR010982">
    <property type="entry name" value="Lambda_DNA-bd_dom_sf"/>
</dbReference>
<dbReference type="SUPFAM" id="SSF47413">
    <property type="entry name" value="lambda repressor-like DNA-binding domains"/>
    <property type="match status" value="1"/>
</dbReference>
<protein>
    <submittedName>
        <fullName evidence="2">Helix-turn-helix transcriptional regulator</fullName>
    </submittedName>
</protein>
<reference evidence="2 3" key="1">
    <citation type="submission" date="2024-03" db="EMBL/GenBank/DDBJ databases">
        <title>Human intestinal bacterial collection.</title>
        <authorList>
            <person name="Pauvert C."/>
            <person name="Hitch T.C.A."/>
            <person name="Clavel T."/>
        </authorList>
    </citation>
    <scope>NUCLEOTIDE SEQUENCE [LARGE SCALE GENOMIC DNA]</scope>
    <source>
        <strain evidence="2 3">CLA-AA-H132</strain>
    </source>
</reference>
<name>A0ABV1FIR6_9FIRM</name>
<dbReference type="InterPro" id="IPR001387">
    <property type="entry name" value="Cro/C1-type_HTH"/>
</dbReference>
<dbReference type="SMART" id="SM00530">
    <property type="entry name" value="HTH_XRE"/>
    <property type="match status" value="1"/>
</dbReference>
<evidence type="ECO:0000313" key="3">
    <source>
        <dbReference type="Proteomes" id="UP001438008"/>
    </source>
</evidence>
<feature type="domain" description="HTH cro/C1-type" evidence="1">
    <location>
        <begin position="13"/>
        <end position="67"/>
    </location>
</feature>
<proteinExistence type="predicted"/>
<keyword evidence="3" id="KW-1185">Reference proteome</keyword>
<dbReference type="EMBL" id="JBBMFE010000009">
    <property type="protein sequence ID" value="MEQ2472952.1"/>
    <property type="molecule type" value="Genomic_DNA"/>
</dbReference>
<dbReference type="CDD" id="cd00093">
    <property type="entry name" value="HTH_XRE"/>
    <property type="match status" value="1"/>
</dbReference>
<evidence type="ECO:0000313" key="2">
    <source>
        <dbReference type="EMBL" id="MEQ2472952.1"/>
    </source>
</evidence>
<comment type="caution">
    <text evidence="2">The sequence shown here is derived from an EMBL/GenBank/DDBJ whole genome shotgun (WGS) entry which is preliminary data.</text>
</comment>
<dbReference type="PROSITE" id="PS50943">
    <property type="entry name" value="HTH_CROC1"/>
    <property type="match status" value="1"/>
</dbReference>
<dbReference type="Gene3D" id="1.10.260.40">
    <property type="entry name" value="lambda repressor-like DNA-binding domains"/>
    <property type="match status" value="1"/>
</dbReference>